<feature type="domain" description="AntA/AntB antirepressor" evidence="1">
    <location>
        <begin position="24"/>
        <end position="90"/>
    </location>
</feature>
<accession>A0A1I4EV12</accession>
<dbReference type="AlphaFoldDB" id="A0A1I4EV12"/>
<dbReference type="EMBL" id="FOTI01000001">
    <property type="protein sequence ID" value="SFL09538.1"/>
    <property type="molecule type" value="Genomic_DNA"/>
</dbReference>
<dbReference type="RefSeq" id="WP_089858171.1">
    <property type="nucleotide sequence ID" value="NZ_FOTI01000001.1"/>
</dbReference>
<name>A0A1I4EV12_9FIRM</name>
<evidence type="ECO:0000313" key="3">
    <source>
        <dbReference type="Proteomes" id="UP000199006"/>
    </source>
</evidence>
<reference evidence="2 3" key="1">
    <citation type="submission" date="2016-10" db="EMBL/GenBank/DDBJ databases">
        <authorList>
            <person name="de Groot N.N."/>
        </authorList>
    </citation>
    <scope>NUCLEOTIDE SEQUENCE [LARGE SCALE GENOMIC DNA]</scope>
    <source>
        <strain evidence="2 3">ATCC 51327</strain>
    </source>
</reference>
<dbReference type="Proteomes" id="UP000199006">
    <property type="component" value="Unassembled WGS sequence"/>
</dbReference>
<dbReference type="PANTHER" id="PTHR36180:SF1">
    <property type="entry name" value="ANTA_ANTB ANTIREPRESSOR DOMAIN-CONTAINING PROTEIN"/>
    <property type="match status" value="1"/>
</dbReference>
<dbReference type="PANTHER" id="PTHR36180">
    <property type="entry name" value="DNA-BINDING PROTEIN-RELATED-RELATED"/>
    <property type="match status" value="1"/>
</dbReference>
<evidence type="ECO:0000313" key="2">
    <source>
        <dbReference type="EMBL" id="SFL09538.1"/>
    </source>
</evidence>
<sequence>MNDLKVLENKLIPVYITDEGEKVVDARELHDYLNVDTPFRKWVKRRIENYSFEEDLDFSTFLSESNGGRPSKEYILSLDMGKELGMVERNLQGKKIRKYFIEVEKRARNLVQNTQSVDGKHFALESSKLLMPLMEELQLSAVSKMTAVKKLYEEAGIQLPFHVQLPDNLLTCTEIAKKIGVYSNSGNPHSQAVGAIINEINIHPNEVETTLGSNEKHQYAQQQYYPSVLDKVKGWLTIKGKPNRIETSSRNYNVKYLKGGH</sequence>
<dbReference type="Pfam" id="PF08346">
    <property type="entry name" value="AntA"/>
    <property type="match status" value="1"/>
</dbReference>
<organism evidence="2 3">
    <name type="scientific">Halanaerobium salsuginis</name>
    <dbReference type="NCBI Taxonomy" id="29563"/>
    <lineage>
        <taxon>Bacteria</taxon>
        <taxon>Bacillati</taxon>
        <taxon>Bacillota</taxon>
        <taxon>Clostridia</taxon>
        <taxon>Halanaerobiales</taxon>
        <taxon>Halanaerobiaceae</taxon>
        <taxon>Halanaerobium</taxon>
    </lineage>
</organism>
<dbReference type="InterPro" id="IPR013557">
    <property type="entry name" value="AntA/B_antirep"/>
</dbReference>
<proteinExistence type="predicted"/>
<dbReference type="STRING" id="29563.SAMN02983006_00165"/>
<gene>
    <name evidence="2" type="ORF">SAMN02983006_00165</name>
</gene>
<evidence type="ECO:0000259" key="1">
    <source>
        <dbReference type="Pfam" id="PF08346"/>
    </source>
</evidence>
<dbReference type="OrthoDB" id="9812611at2"/>
<keyword evidence="3" id="KW-1185">Reference proteome</keyword>
<protein>
    <submittedName>
        <fullName evidence="2">AntA/AntB antirepressor</fullName>
    </submittedName>
</protein>